<organism evidence="1 2">
    <name type="scientific">Thiothrix lacustris</name>
    <dbReference type="NCBI Taxonomy" id="525917"/>
    <lineage>
        <taxon>Bacteria</taxon>
        <taxon>Pseudomonadati</taxon>
        <taxon>Pseudomonadota</taxon>
        <taxon>Gammaproteobacteria</taxon>
        <taxon>Thiotrichales</taxon>
        <taxon>Thiotrichaceae</taxon>
        <taxon>Thiothrix</taxon>
    </lineage>
</organism>
<sequence length="127" mass="14642">MPTDTTTAFERLVTHDFDQASLEDVKAVALGLWYQDFVPDFTQLPVTNLQSQLRAGYLVDRLLRYNCVSDERKKALFANVTALKIHLKPAVSIKPNVEPLAKNWGLDQDLKRLAKELLPYQTRHYQR</sequence>
<comment type="caution">
    <text evidence="1">The sequence shown here is derived from an EMBL/GenBank/DDBJ whole genome shotgun (WGS) entry which is preliminary data.</text>
</comment>
<dbReference type="Proteomes" id="UP000192491">
    <property type="component" value="Unassembled WGS sequence"/>
</dbReference>
<name>A0A1Y1QAT3_9GAMM</name>
<accession>A0A1Y1QAT3</accession>
<protein>
    <submittedName>
        <fullName evidence="1">Uncharacterized protein</fullName>
    </submittedName>
</protein>
<gene>
    <name evidence="1" type="ORF">BWK73_45440</name>
</gene>
<reference evidence="1 2" key="1">
    <citation type="submission" date="2017-01" db="EMBL/GenBank/DDBJ databases">
        <title>Novel large sulfur bacteria in the metagenomes of groundwater-fed chemosynthetic microbial mats in the Lake Huron basin.</title>
        <authorList>
            <person name="Sharrar A.M."/>
            <person name="Flood B.E."/>
            <person name="Bailey J.V."/>
            <person name="Jones D.S."/>
            <person name="Biddanda B."/>
            <person name="Ruberg S.A."/>
            <person name="Marcus D.N."/>
            <person name="Dick G.J."/>
        </authorList>
    </citation>
    <scope>NUCLEOTIDE SEQUENCE [LARGE SCALE GENOMIC DNA]</scope>
    <source>
        <strain evidence="1">A8</strain>
    </source>
</reference>
<dbReference type="AlphaFoldDB" id="A0A1Y1QAT3"/>
<evidence type="ECO:0000313" key="1">
    <source>
        <dbReference type="EMBL" id="OQX01607.1"/>
    </source>
</evidence>
<evidence type="ECO:0000313" key="2">
    <source>
        <dbReference type="Proteomes" id="UP000192491"/>
    </source>
</evidence>
<dbReference type="EMBL" id="MTEJ01000562">
    <property type="protein sequence ID" value="OQX01607.1"/>
    <property type="molecule type" value="Genomic_DNA"/>
</dbReference>
<proteinExistence type="predicted"/>